<dbReference type="CDD" id="cd01750">
    <property type="entry name" value="GATase1_CobQ"/>
    <property type="match status" value="1"/>
</dbReference>
<dbReference type="InterPro" id="IPR004459">
    <property type="entry name" value="CobQ_synth"/>
</dbReference>
<dbReference type="SUPFAM" id="SSF52540">
    <property type="entry name" value="P-loop containing nucleoside triphosphate hydrolases"/>
    <property type="match status" value="1"/>
</dbReference>
<dbReference type="Proteomes" id="UP000663929">
    <property type="component" value="Chromosome"/>
</dbReference>
<evidence type="ECO:0000313" key="8">
    <source>
        <dbReference type="Proteomes" id="UP000663929"/>
    </source>
</evidence>
<organism evidence="7 8">
    <name type="scientific">Sulfidibacter corallicola</name>
    <dbReference type="NCBI Taxonomy" id="2818388"/>
    <lineage>
        <taxon>Bacteria</taxon>
        <taxon>Pseudomonadati</taxon>
        <taxon>Acidobacteriota</taxon>
        <taxon>Holophagae</taxon>
        <taxon>Acanthopleuribacterales</taxon>
        <taxon>Acanthopleuribacteraceae</taxon>
        <taxon>Sulfidibacter</taxon>
    </lineage>
</organism>
<comment type="pathway">
    <text evidence="1 4">Cofactor biosynthesis; adenosylcobalamin biosynthesis.</text>
</comment>
<dbReference type="InterPro" id="IPR011698">
    <property type="entry name" value="GATase_3"/>
</dbReference>
<dbReference type="KEGG" id="scor:J3U87_09665"/>
<dbReference type="SUPFAM" id="SSF52317">
    <property type="entry name" value="Class I glutamine amidotransferase-like"/>
    <property type="match status" value="1"/>
</dbReference>
<dbReference type="Gene3D" id="3.40.50.880">
    <property type="match status" value="1"/>
</dbReference>
<reference evidence="7" key="1">
    <citation type="submission" date="2021-03" db="EMBL/GenBank/DDBJ databases">
        <title>Acanthopleuribacteraceae sp. M133.</title>
        <authorList>
            <person name="Wang G."/>
        </authorList>
    </citation>
    <scope>NUCLEOTIDE SEQUENCE</scope>
    <source>
        <strain evidence="7">M133</strain>
    </source>
</reference>
<evidence type="ECO:0000256" key="1">
    <source>
        <dbReference type="ARBA" id="ARBA00004953"/>
    </source>
</evidence>
<name>A0A8A4TUE5_SULCO</name>
<keyword evidence="3 4" id="KW-0315">Glutamine amidotransferase</keyword>
<gene>
    <name evidence="4" type="primary">cobQ</name>
    <name evidence="7" type="ORF">J3U87_09665</name>
</gene>
<dbReference type="CDD" id="cd05389">
    <property type="entry name" value="CobQ_N"/>
    <property type="match status" value="1"/>
</dbReference>
<evidence type="ECO:0000256" key="3">
    <source>
        <dbReference type="ARBA" id="ARBA00022962"/>
    </source>
</evidence>
<dbReference type="InterPro" id="IPR047045">
    <property type="entry name" value="CobQ_N"/>
</dbReference>
<evidence type="ECO:0000259" key="5">
    <source>
        <dbReference type="Pfam" id="PF01656"/>
    </source>
</evidence>
<dbReference type="UniPathway" id="UPA00148"/>
<dbReference type="PROSITE" id="PS51274">
    <property type="entry name" value="GATASE_COBBQ"/>
    <property type="match status" value="1"/>
</dbReference>
<dbReference type="EMBL" id="CP071793">
    <property type="protein sequence ID" value="QTD52731.1"/>
    <property type="molecule type" value="Genomic_DNA"/>
</dbReference>
<dbReference type="RefSeq" id="WP_237382833.1">
    <property type="nucleotide sequence ID" value="NZ_CP071793.1"/>
</dbReference>
<dbReference type="InterPro" id="IPR002586">
    <property type="entry name" value="CobQ/CobB/MinD/ParA_Nub-bd_dom"/>
</dbReference>
<dbReference type="InterPro" id="IPR027417">
    <property type="entry name" value="P-loop_NTPase"/>
</dbReference>
<dbReference type="NCBIfam" id="NF001989">
    <property type="entry name" value="PRK00784.1"/>
    <property type="match status" value="1"/>
</dbReference>
<evidence type="ECO:0000256" key="2">
    <source>
        <dbReference type="ARBA" id="ARBA00022573"/>
    </source>
</evidence>
<dbReference type="InterPro" id="IPR033949">
    <property type="entry name" value="CobQ_GATase1"/>
</dbReference>
<feature type="domain" description="CobQ/CobB/MinD/ParA nucleotide binding" evidence="5">
    <location>
        <begin position="23"/>
        <end position="255"/>
    </location>
</feature>
<protein>
    <recommendedName>
        <fullName evidence="4">Cobyric acid synthase</fullName>
    </recommendedName>
</protein>
<keyword evidence="2 4" id="KW-0169">Cobalamin biosynthesis</keyword>
<keyword evidence="8" id="KW-1185">Reference proteome</keyword>
<evidence type="ECO:0000259" key="6">
    <source>
        <dbReference type="Pfam" id="PF07685"/>
    </source>
</evidence>
<accession>A0A8A4TUE5</accession>
<comment type="similarity">
    <text evidence="4">Belongs to the CobB/CobQ family. CobQ subfamily.</text>
</comment>
<dbReference type="PANTHER" id="PTHR21343:SF1">
    <property type="entry name" value="COBYRIC ACID SYNTHASE"/>
    <property type="match status" value="1"/>
</dbReference>
<evidence type="ECO:0000256" key="4">
    <source>
        <dbReference type="HAMAP-Rule" id="MF_00028"/>
    </source>
</evidence>
<comment type="function">
    <text evidence="4">Catalyzes amidations at positions B, D, E, and G on adenosylcobyrinic A,C-diamide. NH(2) groups are provided by glutamine, and one molecule of ATP is hydrogenolyzed for each amidation.</text>
</comment>
<dbReference type="InterPro" id="IPR029062">
    <property type="entry name" value="Class_I_gatase-like"/>
</dbReference>
<dbReference type="Gene3D" id="3.40.50.300">
    <property type="entry name" value="P-loop containing nucleotide triphosphate hydrolases"/>
    <property type="match status" value="1"/>
</dbReference>
<feature type="domain" description="CobB/CobQ-like glutamine amidotransferase" evidence="6">
    <location>
        <begin position="273"/>
        <end position="461"/>
    </location>
</feature>
<feature type="active site" description="Nucleophile" evidence="4">
    <location>
        <position position="352"/>
    </location>
</feature>
<dbReference type="HAMAP" id="MF_00028">
    <property type="entry name" value="CobQ"/>
    <property type="match status" value="1"/>
</dbReference>
<dbReference type="GO" id="GO:0003824">
    <property type="term" value="F:catalytic activity"/>
    <property type="evidence" value="ECO:0007669"/>
    <property type="project" value="InterPro"/>
</dbReference>
<dbReference type="AlphaFoldDB" id="A0A8A4TUE5"/>
<dbReference type="Pfam" id="PF07685">
    <property type="entry name" value="GATase_3"/>
    <property type="match status" value="1"/>
</dbReference>
<dbReference type="PANTHER" id="PTHR21343">
    <property type="entry name" value="DETHIOBIOTIN SYNTHETASE"/>
    <property type="match status" value="1"/>
</dbReference>
<dbReference type="Pfam" id="PF01656">
    <property type="entry name" value="CbiA"/>
    <property type="match status" value="1"/>
</dbReference>
<dbReference type="NCBIfam" id="TIGR00313">
    <property type="entry name" value="cobQ"/>
    <property type="match status" value="1"/>
</dbReference>
<dbReference type="GO" id="GO:0015420">
    <property type="term" value="F:ABC-type vitamin B12 transporter activity"/>
    <property type="evidence" value="ECO:0007669"/>
    <property type="project" value="UniProtKB-UniRule"/>
</dbReference>
<dbReference type="GO" id="GO:0009236">
    <property type="term" value="P:cobalamin biosynthetic process"/>
    <property type="evidence" value="ECO:0007669"/>
    <property type="project" value="UniProtKB-UniRule"/>
</dbReference>
<sequence length="514" mass="56820">MFESSWPETPDPDGRSPASRCLSVLGTASDVGKSVVTTALCRIFRDLGYRTAPFKAQNMSNNAGVTPDGGEIGRAQIVQAEAAGAVPDPDMNPVLLKPNTDTGSQVVLHGRAIGNREAGEYFGDTSVFRREALASLQRLRNRYDMVVMEGAGSCAEINLRDRDFVNFDMAHAADCPVLLVADIDRGGVFAQVVGTLEVIPQLDRARVAGILINRFRGDIELFRDGIRYLEGRTRLPVLGVIPWFHHIEIDPEDALPVPIVRGGKRPLNPANINVAVIRLPHISNFTDFSPLQREPEVDLRYPVKPIPLDGYDLVLLPGSKNSRFDLDWLRRSGWEAHLREYVSNDGRLAGLCGGYQMLGQTISDPTGVEGVPGTSAGLGYLPIHTTLDRDKLVRRASGTWLATGDAVRGYEIHVGRTEIDPGTQPLIEWHRTDEASPQYDGAFSEEGRVWGCYLHGLFDEPALLERVLGDIRPGFQVKTRHAGLKFRERQYGLLADHFREHMDLTRLFHLVGHA</sequence>
<proteinExistence type="inferred from homology"/>
<evidence type="ECO:0000313" key="7">
    <source>
        <dbReference type="EMBL" id="QTD52731.1"/>
    </source>
</evidence>
<feature type="active site" evidence="4">
    <location>
        <position position="455"/>
    </location>
</feature>